<dbReference type="Pfam" id="PF13855">
    <property type="entry name" value="LRR_8"/>
    <property type="match status" value="8"/>
</dbReference>
<dbReference type="Gene3D" id="3.80.10.10">
    <property type="entry name" value="Ribonuclease Inhibitor"/>
    <property type="match status" value="5"/>
</dbReference>
<evidence type="ECO:0008006" key="7">
    <source>
        <dbReference type="Google" id="ProtNLM"/>
    </source>
</evidence>
<sequence>MYTFWKCQTIILILWMHAEKIYTQRACPLQEAILPCRCLVRGEEYQIWCSHSDLPRVLDGLRAVGEYIKDPIDEVIIENNFLPSLPGRTFFPLKILRLMLRYNSLERVSSDWLAGLQSTLVEIFIVEPQLRSLPEDSLMQLNALQAITIESALLKYLPLFSGLPNLRYLQVEAASLLEISPMNFKDNPSLEKIHISSSLKLTRLEENVFFDLPNLNFLNISYSNLSWVHPRAMTGLPLLKEIWFVNNRITDAGMVGRASRDLPQLEVMRLDYNLIDKLGEASFVDLRALKKIYLSNNRITELHHGAFHMVPQLRTLDLNKNMVRRVHPESFLQHSGSGLEELYLVGNDISHVAELWSVLDALPRLVYLDMRFNNLENIPFGALRGHPTLEYINLDFNKLHLIEREAFMAMPALRELRLKNNSLSDILEIPFWNLPALKGLDLSENFFKMLHPSFLENLPSLRRIDLNSNELTVIDPELFLPSPLLEHINISNNYITAIHPATFGRLVNLYELDVSRNRLIEFVPGLAKEIEYLHIHHNNIMELPTVHSPDLDLPALRMLDISSNRIQTIPKASLRTMPQLRRLLIGKNLLQGIAENSFNGLNQLEVLHLQGNVITHIHPHAFKDTTLLKEINLSNNRLDVLVPDLFKDTPLLKQLDLSKNQLAEILPGTLDKNLELENIDASYNVLVQLPITLYGLKNLRLLDLTSNRIKNIDPEIIGSLVNLKELRLSKNFIQELKQGSFSNLPHLKTLHLDNNEIEFVETASIRDLPVLKYIRLNTNMIKEIPNSALNNLPSLQVIELQDNQLRNIAPSAFNLVSHLVMLNLSNNNLADLEATGLGGIKSLEVLDVSNNRIARIASPSLEAMEWLVELRMNNNNICGIQGASFNAMPRLRVLSLRNNKMTSFPEQAVQRLRGNIALLDLEGNPLICGCNILWLQAWLQESSQTGPHCLDGTLLREIQLSRKECSQMNTAEMVAEGCEAEFLSAPGAYTTSQVFSKWMKLRSSKNITKENHLPPSPEESEYFYDEYVDYPYNENVTDNTGNPHEKLKNQEESTKPATVKTPVSTKSPHYTPGDTPTIYAASDTTKKTNIPQKINNSPSTSGFTFFGVPLSNLNLNNILGRGSGRMDAKLPSSTVTAERKTAIVNKPTGGSTGRSSTGSIPSNLPLKMQPPYIQPPTLPEIQTGFTPILPSYGGFKPIPDPTLTFFRNSSNNVTVVSHVEKIKKSQDKTKDLNNKTTSDSHLSANLPENSNSRSFFKKTNDTRSQLPASPQLNKENNTPPINFTLTNSEAVISVGLDADNESTTKSSVVETASVIVQDIATNNQEETTTNPDIKIKLTNIKENTNRVRETPVTTESISIITTEDTEIITTSIPKYTATLEIVKNTSSGIFKTMHVDTRYEQFAIEKNSSSSSSTPPISEVNQPQFKHGGRSTITKVLSPHFQTSNVLNPLPQRESKNTYSNFPSKPKPSEQGNENVLNSTIIQTDDETNWYFANYNKTNLEPYVARITNGNNATDVFLDIHCLQITLALFFINIFSIL</sequence>
<dbReference type="SMART" id="SM00369">
    <property type="entry name" value="LRR_TYP"/>
    <property type="match status" value="24"/>
</dbReference>
<gene>
    <name evidence="5" type="ORF">NQ315_004894</name>
</gene>
<proteinExistence type="predicted"/>
<dbReference type="SUPFAM" id="SSF52058">
    <property type="entry name" value="L domain-like"/>
    <property type="match status" value="3"/>
</dbReference>
<name>A0AAV8W2K5_9CUCU</name>
<evidence type="ECO:0000256" key="1">
    <source>
        <dbReference type="ARBA" id="ARBA00022614"/>
    </source>
</evidence>
<keyword evidence="6" id="KW-1185">Reference proteome</keyword>
<dbReference type="EMBL" id="JANEYG010000013">
    <property type="protein sequence ID" value="KAJ8920754.1"/>
    <property type="molecule type" value="Genomic_DNA"/>
</dbReference>
<dbReference type="PROSITE" id="PS51450">
    <property type="entry name" value="LRR"/>
    <property type="match status" value="6"/>
</dbReference>
<protein>
    <recommendedName>
        <fullName evidence="7">Chaoptin</fullName>
    </recommendedName>
</protein>
<feature type="compositionally biased region" description="Polar residues" evidence="3">
    <location>
        <begin position="1262"/>
        <end position="1283"/>
    </location>
</feature>
<organism evidence="5 6">
    <name type="scientific">Exocentrus adspersus</name>
    <dbReference type="NCBI Taxonomy" id="1586481"/>
    <lineage>
        <taxon>Eukaryota</taxon>
        <taxon>Metazoa</taxon>
        <taxon>Ecdysozoa</taxon>
        <taxon>Arthropoda</taxon>
        <taxon>Hexapoda</taxon>
        <taxon>Insecta</taxon>
        <taxon>Pterygota</taxon>
        <taxon>Neoptera</taxon>
        <taxon>Endopterygota</taxon>
        <taxon>Coleoptera</taxon>
        <taxon>Polyphaga</taxon>
        <taxon>Cucujiformia</taxon>
        <taxon>Chrysomeloidea</taxon>
        <taxon>Cerambycidae</taxon>
        <taxon>Lamiinae</taxon>
        <taxon>Acanthocinini</taxon>
        <taxon>Exocentrus</taxon>
    </lineage>
</organism>
<feature type="compositionally biased region" description="Polar residues" evidence="3">
    <location>
        <begin position="1234"/>
        <end position="1254"/>
    </location>
</feature>
<feature type="chain" id="PRO_5043406774" description="Chaoptin" evidence="4">
    <location>
        <begin position="24"/>
        <end position="1538"/>
    </location>
</feature>
<feature type="region of interest" description="Disordered" evidence="3">
    <location>
        <begin position="1225"/>
        <end position="1283"/>
    </location>
</feature>
<keyword evidence="1" id="KW-0433">Leucine-rich repeat</keyword>
<evidence type="ECO:0000256" key="2">
    <source>
        <dbReference type="ARBA" id="ARBA00022737"/>
    </source>
</evidence>
<feature type="region of interest" description="Disordered" evidence="3">
    <location>
        <begin position="1035"/>
        <end position="1075"/>
    </location>
</feature>
<dbReference type="Proteomes" id="UP001159042">
    <property type="component" value="Unassembled WGS sequence"/>
</dbReference>
<accession>A0AAV8W2K5</accession>
<evidence type="ECO:0000313" key="6">
    <source>
        <dbReference type="Proteomes" id="UP001159042"/>
    </source>
</evidence>
<dbReference type="FunFam" id="3.80.10.10:FF:001164">
    <property type="entry name" value="GH01279p"/>
    <property type="match status" value="1"/>
</dbReference>
<reference evidence="5 6" key="1">
    <citation type="journal article" date="2023" name="Insect Mol. Biol.">
        <title>Genome sequencing provides insights into the evolution of gene families encoding plant cell wall-degrading enzymes in longhorned beetles.</title>
        <authorList>
            <person name="Shin N.R."/>
            <person name="Okamura Y."/>
            <person name="Kirsch R."/>
            <person name="Pauchet Y."/>
        </authorList>
    </citation>
    <scope>NUCLEOTIDE SEQUENCE [LARGE SCALE GENOMIC DNA]</scope>
    <source>
        <strain evidence="5">EAD_L_NR</strain>
    </source>
</reference>
<evidence type="ECO:0000256" key="3">
    <source>
        <dbReference type="SAM" id="MobiDB-lite"/>
    </source>
</evidence>
<evidence type="ECO:0000313" key="5">
    <source>
        <dbReference type="EMBL" id="KAJ8920754.1"/>
    </source>
</evidence>
<keyword evidence="2" id="KW-0677">Repeat</keyword>
<feature type="signal peptide" evidence="4">
    <location>
        <begin position="1"/>
        <end position="23"/>
    </location>
</feature>
<dbReference type="PANTHER" id="PTHR24366">
    <property type="entry name" value="IG(IMMUNOGLOBULIN) AND LRR(LEUCINE RICH REPEAT) DOMAINS"/>
    <property type="match status" value="1"/>
</dbReference>
<comment type="caution">
    <text evidence="5">The sequence shown here is derived from an EMBL/GenBank/DDBJ whole genome shotgun (WGS) entry which is preliminary data.</text>
</comment>
<dbReference type="PANTHER" id="PTHR24366:SF170">
    <property type="entry name" value="RE50361P"/>
    <property type="match status" value="1"/>
</dbReference>
<feature type="compositionally biased region" description="Polar residues" evidence="3">
    <location>
        <begin position="1414"/>
        <end position="1424"/>
    </location>
</feature>
<dbReference type="InterPro" id="IPR001611">
    <property type="entry name" value="Leu-rich_rpt"/>
</dbReference>
<dbReference type="InterPro" id="IPR003591">
    <property type="entry name" value="Leu-rich_rpt_typical-subtyp"/>
</dbReference>
<keyword evidence="4" id="KW-0732">Signal</keyword>
<dbReference type="InterPro" id="IPR032675">
    <property type="entry name" value="LRR_dom_sf"/>
</dbReference>
<feature type="compositionally biased region" description="Basic and acidic residues" evidence="3">
    <location>
        <begin position="1043"/>
        <end position="1054"/>
    </location>
</feature>
<dbReference type="Pfam" id="PF00560">
    <property type="entry name" value="LRR_1"/>
    <property type="match status" value="1"/>
</dbReference>
<dbReference type="SMART" id="SM00364">
    <property type="entry name" value="LRR_BAC"/>
    <property type="match status" value="12"/>
</dbReference>
<feature type="region of interest" description="Disordered" evidence="3">
    <location>
        <begin position="1449"/>
        <end position="1474"/>
    </location>
</feature>
<dbReference type="SMART" id="SM00365">
    <property type="entry name" value="LRR_SD22"/>
    <property type="match status" value="11"/>
</dbReference>
<feature type="region of interest" description="Disordered" evidence="3">
    <location>
        <begin position="1406"/>
        <end position="1426"/>
    </location>
</feature>
<feature type="region of interest" description="Disordered" evidence="3">
    <location>
        <begin position="1145"/>
        <end position="1165"/>
    </location>
</feature>
<evidence type="ECO:0000256" key="4">
    <source>
        <dbReference type="SAM" id="SignalP"/>
    </source>
</evidence>